<accession>A0A9P6LG03</accession>
<keyword evidence="3" id="KW-1185">Reference proteome</keyword>
<name>A0A9P6LG03_9PEZI</name>
<sequence>MNLTFQPILRQPPPPGATNPAWDVVQELLQLNHDKFDVYFQSVHQVLMHNHLAHHALTLYSLGATAETIRSHFKGHEGYQKDKGAEDVFFVHTISNLGAFKRALGNPDQYHNFLELFRLRFKWDGYTDALNRLLFSGDEWSTEIFSRMVTGYIHPLIQTGFGLEFDLPFLVCEGLAMACTQNDEEVATAMLEIEERASGREDRLNLVEILDACAADKKLVDSLHQDMFHVIDSEGLLGTSKVDVIEHASRFTVLESEIQLKSAELCNSTSYLMAGAQRLGKEPRADFFLLHTTNCSILVDSIVQKDWIGRQGKARLLSWFGRYSIMLYIAMGCPKLDLSVVRTYKPRKGPGGWADAIERGLNYKDDGHGCKIIRALIHAQDVSRPYENRPEFRVKQDDFVKAATAVAESWSLEDPVGRAGHDRKEAWIRFAGFDRAWDDVPSLEPGEG</sequence>
<gene>
    <name evidence="2" type="ORF">CkaCkLH20_07816</name>
</gene>
<dbReference type="Proteomes" id="UP000781932">
    <property type="component" value="Unassembled WGS sequence"/>
</dbReference>
<reference evidence="2" key="2">
    <citation type="submission" date="2020-11" db="EMBL/GenBank/DDBJ databases">
        <title>Whole genome sequencing of Colletotrichum sp.</title>
        <authorList>
            <person name="Li H."/>
        </authorList>
    </citation>
    <scope>NUCLEOTIDE SEQUENCE</scope>
    <source>
        <strain evidence="2">CkLH20</strain>
    </source>
</reference>
<dbReference type="EMBL" id="JAATWM020000025">
    <property type="protein sequence ID" value="KAF9874679.1"/>
    <property type="molecule type" value="Genomic_DNA"/>
</dbReference>
<dbReference type="GeneID" id="62163606"/>
<dbReference type="OrthoDB" id="10004862at2759"/>
<evidence type="ECO:0008006" key="4">
    <source>
        <dbReference type="Google" id="ProtNLM"/>
    </source>
</evidence>
<dbReference type="InterPro" id="IPR025337">
    <property type="entry name" value="Questin_oxidase-like"/>
</dbReference>
<protein>
    <recommendedName>
        <fullName evidence="4">Oxidoreductase AflY</fullName>
    </recommendedName>
</protein>
<evidence type="ECO:0000313" key="2">
    <source>
        <dbReference type="EMBL" id="KAF9874679.1"/>
    </source>
</evidence>
<proteinExistence type="predicted"/>
<dbReference type="PANTHER" id="PTHR35870:SF1">
    <property type="entry name" value="PROTEIN, PUTATIVE (AFU_ORTHOLOGUE AFUA_5G03330)-RELATED"/>
    <property type="match status" value="1"/>
</dbReference>
<evidence type="ECO:0000256" key="1">
    <source>
        <dbReference type="ARBA" id="ARBA00023002"/>
    </source>
</evidence>
<evidence type="ECO:0000313" key="3">
    <source>
        <dbReference type="Proteomes" id="UP000781932"/>
    </source>
</evidence>
<reference evidence="2" key="1">
    <citation type="submission" date="2020-03" db="EMBL/GenBank/DDBJ databases">
        <authorList>
            <person name="He L."/>
        </authorList>
    </citation>
    <scope>NUCLEOTIDE SEQUENCE</scope>
    <source>
        <strain evidence="2">CkLH20</strain>
    </source>
</reference>
<organism evidence="2 3">
    <name type="scientific">Colletotrichum karsti</name>
    <dbReference type="NCBI Taxonomy" id="1095194"/>
    <lineage>
        <taxon>Eukaryota</taxon>
        <taxon>Fungi</taxon>
        <taxon>Dikarya</taxon>
        <taxon>Ascomycota</taxon>
        <taxon>Pezizomycotina</taxon>
        <taxon>Sordariomycetes</taxon>
        <taxon>Hypocreomycetidae</taxon>
        <taxon>Glomerellales</taxon>
        <taxon>Glomerellaceae</taxon>
        <taxon>Colletotrichum</taxon>
        <taxon>Colletotrichum boninense species complex</taxon>
    </lineage>
</organism>
<dbReference type="GO" id="GO:0016491">
    <property type="term" value="F:oxidoreductase activity"/>
    <property type="evidence" value="ECO:0007669"/>
    <property type="project" value="UniProtKB-KW"/>
</dbReference>
<dbReference type="PANTHER" id="PTHR35870">
    <property type="entry name" value="PROTEIN, PUTATIVE (AFU_ORTHOLOGUE AFUA_5G03330)-RELATED"/>
    <property type="match status" value="1"/>
</dbReference>
<dbReference type="AlphaFoldDB" id="A0A9P6LG03"/>
<comment type="caution">
    <text evidence="2">The sequence shown here is derived from an EMBL/GenBank/DDBJ whole genome shotgun (WGS) entry which is preliminary data.</text>
</comment>
<dbReference type="RefSeq" id="XP_038744140.1">
    <property type="nucleotide sequence ID" value="XM_038890532.1"/>
</dbReference>
<keyword evidence="1" id="KW-0560">Oxidoreductase</keyword>
<dbReference type="Pfam" id="PF14027">
    <property type="entry name" value="Questin_oxidase"/>
    <property type="match status" value="1"/>
</dbReference>